<keyword evidence="2" id="KW-1185">Reference proteome</keyword>
<evidence type="ECO:0000313" key="1">
    <source>
        <dbReference type="EMBL" id="KAL2318010.1"/>
    </source>
</evidence>
<organism evidence="1 2">
    <name type="scientific">Flemingia macrophylla</name>
    <dbReference type="NCBI Taxonomy" id="520843"/>
    <lineage>
        <taxon>Eukaryota</taxon>
        <taxon>Viridiplantae</taxon>
        <taxon>Streptophyta</taxon>
        <taxon>Embryophyta</taxon>
        <taxon>Tracheophyta</taxon>
        <taxon>Spermatophyta</taxon>
        <taxon>Magnoliopsida</taxon>
        <taxon>eudicotyledons</taxon>
        <taxon>Gunneridae</taxon>
        <taxon>Pentapetalae</taxon>
        <taxon>rosids</taxon>
        <taxon>fabids</taxon>
        <taxon>Fabales</taxon>
        <taxon>Fabaceae</taxon>
        <taxon>Papilionoideae</taxon>
        <taxon>50 kb inversion clade</taxon>
        <taxon>NPAAA clade</taxon>
        <taxon>indigoferoid/millettioid clade</taxon>
        <taxon>Phaseoleae</taxon>
        <taxon>Flemingia</taxon>
    </lineage>
</organism>
<protein>
    <submittedName>
        <fullName evidence="1">Uncharacterized protein</fullName>
    </submittedName>
</protein>
<dbReference type="EMBL" id="JBGMDY010000011">
    <property type="protein sequence ID" value="KAL2318010.1"/>
    <property type="molecule type" value="Genomic_DNA"/>
</dbReference>
<dbReference type="AlphaFoldDB" id="A0ABD1L3D0"/>
<name>A0ABD1L3D0_9FABA</name>
<proteinExistence type="predicted"/>
<evidence type="ECO:0000313" key="2">
    <source>
        <dbReference type="Proteomes" id="UP001603857"/>
    </source>
</evidence>
<comment type="caution">
    <text evidence="1">The sequence shown here is derived from an EMBL/GenBank/DDBJ whole genome shotgun (WGS) entry which is preliminary data.</text>
</comment>
<dbReference type="Proteomes" id="UP001603857">
    <property type="component" value="Unassembled WGS sequence"/>
</dbReference>
<sequence length="85" mass="9815">MLLCLGSFNYGCVVLEQFFYLGMGENVCQEGCFPYKRDGLEGEGFLVESSENYVVQKNLVLLSQLEYVGDSHVWRMFLRVAKFNR</sequence>
<accession>A0ABD1L3D0</accession>
<gene>
    <name evidence="1" type="ORF">Fmac_031886</name>
</gene>
<reference evidence="1 2" key="1">
    <citation type="submission" date="2024-08" db="EMBL/GenBank/DDBJ databases">
        <title>Insights into the chromosomal genome structure of Flemingia macrophylla.</title>
        <authorList>
            <person name="Ding Y."/>
            <person name="Zhao Y."/>
            <person name="Bi W."/>
            <person name="Wu M."/>
            <person name="Zhao G."/>
            <person name="Gong Y."/>
            <person name="Li W."/>
            <person name="Zhang P."/>
        </authorList>
    </citation>
    <scope>NUCLEOTIDE SEQUENCE [LARGE SCALE GENOMIC DNA]</scope>
    <source>
        <strain evidence="1">DYQJB</strain>
        <tissue evidence="1">Leaf</tissue>
    </source>
</reference>